<name>A0A2W5ZGU0_9BACT</name>
<gene>
    <name evidence="9" type="ORF">DLM65_04440</name>
</gene>
<feature type="transmembrane region" description="Helical" evidence="8">
    <location>
        <begin position="248"/>
        <end position="269"/>
    </location>
</feature>
<evidence type="ECO:0000313" key="10">
    <source>
        <dbReference type="Proteomes" id="UP000248724"/>
    </source>
</evidence>
<dbReference type="AlphaFoldDB" id="A0A2W5ZGU0"/>
<dbReference type="GO" id="GO:0022857">
    <property type="term" value="F:transmembrane transporter activity"/>
    <property type="evidence" value="ECO:0007669"/>
    <property type="project" value="InterPro"/>
</dbReference>
<evidence type="ECO:0000256" key="2">
    <source>
        <dbReference type="ARBA" id="ARBA00022448"/>
    </source>
</evidence>
<dbReference type="GO" id="GO:0005886">
    <property type="term" value="C:plasma membrane"/>
    <property type="evidence" value="ECO:0007669"/>
    <property type="project" value="UniProtKB-SubCell"/>
</dbReference>
<evidence type="ECO:0000313" key="9">
    <source>
        <dbReference type="EMBL" id="PZR82225.1"/>
    </source>
</evidence>
<dbReference type="PRINTS" id="PR01988">
    <property type="entry name" value="EXPORTERBACE"/>
</dbReference>
<evidence type="ECO:0000256" key="7">
    <source>
        <dbReference type="SAM" id="MobiDB-lite"/>
    </source>
</evidence>
<feature type="transmembrane region" description="Helical" evidence="8">
    <location>
        <begin position="373"/>
        <end position="390"/>
    </location>
</feature>
<comment type="caution">
    <text evidence="9">The sequence shown here is derived from an EMBL/GenBank/DDBJ whole genome shotgun (WGS) entry which is preliminary data.</text>
</comment>
<evidence type="ECO:0000256" key="6">
    <source>
        <dbReference type="ARBA" id="ARBA00023136"/>
    </source>
</evidence>
<feature type="transmembrane region" description="Helical" evidence="8">
    <location>
        <begin position="194"/>
        <end position="213"/>
    </location>
</feature>
<dbReference type="InterPro" id="IPR011701">
    <property type="entry name" value="MFS"/>
</dbReference>
<feature type="transmembrane region" description="Helical" evidence="8">
    <location>
        <begin position="127"/>
        <end position="145"/>
    </location>
</feature>
<dbReference type="CDD" id="cd06173">
    <property type="entry name" value="MFS_MefA_like"/>
    <property type="match status" value="1"/>
</dbReference>
<feature type="transmembrane region" description="Helical" evidence="8">
    <location>
        <begin position="41"/>
        <end position="64"/>
    </location>
</feature>
<evidence type="ECO:0008006" key="11">
    <source>
        <dbReference type="Google" id="ProtNLM"/>
    </source>
</evidence>
<feature type="transmembrane region" description="Helical" evidence="8">
    <location>
        <begin position="103"/>
        <end position="121"/>
    </location>
</feature>
<evidence type="ECO:0000256" key="5">
    <source>
        <dbReference type="ARBA" id="ARBA00022989"/>
    </source>
</evidence>
<dbReference type="PANTHER" id="PTHR23513">
    <property type="entry name" value="INTEGRAL MEMBRANE EFFLUX PROTEIN-RELATED"/>
    <property type="match status" value="1"/>
</dbReference>
<keyword evidence="2" id="KW-0813">Transport</keyword>
<evidence type="ECO:0000256" key="8">
    <source>
        <dbReference type="SAM" id="Phobius"/>
    </source>
</evidence>
<proteinExistence type="predicted"/>
<organism evidence="9 10">
    <name type="scientific">Candidatus Aeolococcus gillhamiae</name>
    <dbReference type="NCBI Taxonomy" id="3127015"/>
    <lineage>
        <taxon>Bacteria</taxon>
        <taxon>Bacillati</taxon>
        <taxon>Candidatus Dormiibacterota</taxon>
        <taxon>Candidatus Dormibacteria</taxon>
        <taxon>Candidatus Aeolococcales</taxon>
        <taxon>Candidatus Aeolococcaceae</taxon>
        <taxon>Candidatus Aeolococcus</taxon>
    </lineage>
</organism>
<dbReference type="SUPFAM" id="SSF103473">
    <property type="entry name" value="MFS general substrate transporter"/>
    <property type="match status" value="1"/>
</dbReference>
<reference evidence="9 10" key="1">
    <citation type="journal article" date="2017" name="Nature">
        <title>Atmospheric trace gases support primary production in Antarctic desert surface soil.</title>
        <authorList>
            <person name="Ji M."/>
            <person name="Greening C."/>
            <person name="Vanwonterghem I."/>
            <person name="Carere C.R."/>
            <person name="Bay S.K."/>
            <person name="Steen J.A."/>
            <person name="Montgomery K."/>
            <person name="Lines T."/>
            <person name="Beardall J."/>
            <person name="van Dorst J."/>
            <person name="Snape I."/>
            <person name="Stott M.B."/>
            <person name="Hugenholtz P."/>
            <person name="Ferrari B.C."/>
        </authorList>
    </citation>
    <scope>NUCLEOTIDE SEQUENCE [LARGE SCALE GENOMIC DNA]</scope>
    <source>
        <strain evidence="9">RRmetagenome_bin12</strain>
    </source>
</reference>
<dbReference type="Proteomes" id="UP000248724">
    <property type="component" value="Unassembled WGS sequence"/>
</dbReference>
<keyword evidence="6 8" id="KW-0472">Membrane</keyword>
<dbReference type="PANTHER" id="PTHR23513:SF9">
    <property type="entry name" value="ENTEROBACTIN EXPORTER ENTS"/>
    <property type="match status" value="1"/>
</dbReference>
<comment type="subcellular location">
    <subcellularLocation>
        <location evidence="1">Cell membrane</location>
        <topology evidence="1">Multi-pass membrane protein</topology>
    </subcellularLocation>
</comment>
<dbReference type="Gene3D" id="1.20.1250.20">
    <property type="entry name" value="MFS general substrate transporter like domains"/>
    <property type="match status" value="1"/>
</dbReference>
<dbReference type="Pfam" id="PF07690">
    <property type="entry name" value="MFS_1"/>
    <property type="match status" value="1"/>
</dbReference>
<dbReference type="EMBL" id="QHBU01000079">
    <property type="protein sequence ID" value="PZR82225.1"/>
    <property type="molecule type" value="Genomic_DNA"/>
</dbReference>
<protein>
    <recommendedName>
        <fullName evidence="11">MFS transporter</fullName>
    </recommendedName>
</protein>
<keyword evidence="4 8" id="KW-0812">Transmembrane</keyword>
<dbReference type="InterPro" id="IPR022324">
    <property type="entry name" value="Bacilysin_exporter_BacE_put"/>
</dbReference>
<feature type="transmembrane region" description="Helical" evidence="8">
    <location>
        <begin position="402"/>
        <end position="423"/>
    </location>
</feature>
<accession>A0A2W5ZGU0</accession>
<evidence type="ECO:0000256" key="1">
    <source>
        <dbReference type="ARBA" id="ARBA00004651"/>
    </source>
</evidence>
<feature type="transmembrane region" description="Helical" evidence="8">
    <location>
        <begin position="281"/>
        <end position="300"/>
    </location>
</feature>
<evidence type="ECO:0000256" key="3">
    <source>
        <dbReference type="ARBA" id="ARBA00022475"/>
    </source>
</evidence>
<feature type="transmembrane region" description="Helical" evidence="8">
    <location>
        <begin position="166"/>
        <end position="188"/>
    </location>
</feature>
<keyword evidence="3" id="KW-1003">Cell membrane</keyword>
<feature type="transmembrane region" description="Helical" evidence="8">
    <location>
        <begin position="312"/>
        <end position="342"/>
    </location>
</feature>
<evidence type="ECO:0000256" key="4">
    <source>
        <dbReference type="ARBA" id="ARBA00022692"/>
    </source>
</evidence>
<feature type="region of interest" description="Disordered" evidence="7">
    <location>
        <begin position="1"/>
        <end position="30"/>
    </location>
</feature>
<sequence length="432" mass="44138">MAMEVEPGAPIEGVWSPARSGPATSPPGRNTPALSGPVARYFVAVFLSAYGDWLTTVALVVVLFQLTHSPAGPAGYILVRVAPRALGPWLGGSLADRLSPRRIMIVTAAVQAIFTALLITSNRAGSLWAIYTAVGIAQFAGALSRPSQGSMLPRLVSDVALPRANAVYWLFFSTSIFAGPAIGAVLLTRAGPNLLFAIDAATFALSAGLVATLPRGAAGQSLGEVTGSSPPGTLAGLRLALRDPVIRGVAAANFASGLAVTVTQALLVVTAHERYGGDAAVGYLYTAVGVGATLGGIIALRAIPARHWVKAAIFLVVVVELVSLAGFSAVSGLAAAFALLAISSLAGSSFDIWGGTEVQRLAPSGFMGRFNSVIWLSQYSGMLVGALWALGTSSLMHWDRAIEIACAAMLVVASGALLIGGSAPSIPAQEEP</sequence>
<keyword evidence="5 8" id="KW-1133">Transmembrane helix</keyword>
<dbReference type="InterPro" id="IPR036259">
    <property type="entry name" value="MFS_trans_sf"/>
</dbReference>